<name>A0A183H080_9BILA</name>
<proteinExistence type="predicted"/>
<keyword evidence="2" id="KW-1185">Reference proteome</keyword>
<reference evidence="1 2" key="2">
    <citation type="submission" date="2018-11" db="EMBL/GenBank/DDBJ databases">
        <authorList>
            <consortium name="Pathogen Informatics"/>
        </authorList>
    </citation>
    <scope>NUCLEOTIDE SEQUENCE [LARGE SCALE GENOMIC DNA]</scope>
</reference>
<organism evidence="3">
    <name type="scientific">Onchocerca flexuosa</name>
    <dbReference type="NCBI Taxonomy" id="387005"/>
    <lineage>
        <taxon>Eukaryota</taxon>
        <taxon>Metazoa</taxon>
        <taxon>Ecdysozoa</taxon>
        <taxon>Nematoda</taxon>
        <taxon>Chromadorea</taxon>
        <taxon>Rhabditida</taxon>
        <taxon>Spirurina</taxon>
        <taxon>Spiruromorpha</taxon>
        <taxon>Filarioidea</taxon>
        <taxon>Onchocercidae</taxon>
        <taxon>Onchocerca</taxon>
    </lineage>
</organism>
<evidence type="ECO:0000313" key="1">
    <source>
        <dbReference type="EMBL" id="VDO27471.1"/>
    </source>
</evidence>
<dbReference type="WBParaSite" id="OFLC_0000088901-mRNA-1">
    <property type="protein sequence ID" value="OFLC_0000088901-mRNA-1"/>
    <property type="gene ID" value="OFLC_0000088901"/>
</dbReference>
<accession>A0A183H080</accession>
<dbReference type="Proteomes" id="UP000267606">
    <property type="component" value="Unassembled WGS sequence"/>
</dbReference>
<reference evidence="3" key="1">
    <citation type="submission" date="2016-06" db="UniProtKB">
        <authorList>
            <consortium name="WormBaseParasite"/>
        </authorList>
    </citation>
    <scope>IDENTIFICATION</scope>
</reference>
<evidence type="ECO:0000313" key="3">
    <source>
        <dbReference type="WBParaSite" id="OFLC_0000088901-mRNA-1"/>
    </source>
</evidence>
<evidence type="ECO:0000313" key="2">
    <source>
        <dbReference type="Proteomes" id="UP000267606"/>
    </source>
</evidence>
<dbReference type="AlphaFoldDB" id="A0A183H080"/>
<dbReference type="EMBL" id="UZAJ01000363">
    <property type="protein sequence ID" value="VDO27471.1"/>
    <property type="molecule type" value="Genomic_DNA"/>
</dbReference>
<gene>
    <name evidence="1" type="ORF">OFLC_LOCUS890</name>
</gene>
<sequence>MIRAKRECGWMMRNGCMVWYLRWRENREDDKEANTAVETDDLTREHQHTDRRYQYHYIPHHALIDPTDPSPFPTISHP</sequence>
<protein>
    <submittedName>
        <fullName evidence="3">Secreted protein</fullName>
    </submittedName>
</protein>